<feature type="domain" description="GmrSD restriction endonucleases C-terminal" evidence="4">
    <location>
        <begin position="413"/>
        <end position="549"/>
    </location>
</feature>
<dbReference type="InterPro" id="IPR014048">
    <property type="entry name" value="MethylDNA_cys_MeTrfase_DNA-bd"/>
</dbReference>
<dbReference type="InterPro" id="IPR011089">
    <property type="entry name" value="GmrSD_C"/>
</dbReference>
<sequence length="687" mass="78356">MVAAGETTLRELLEGNKQYLVPLYQRPYQWGDKQLKQLWSDLLELAEIRSDGTPTTHFIGSVVLVPPPQQVAGTVTQYLVVDGQQRLTTLSLLLAAIRDSLGETSEEEASPEELHNSYLVNQYKKGKDHIKLIPTQSDRDSYNAVIERLPHEPSAGQIESTYKFFRGKLNLLDKHEQTTLGGLLDAVINGLALVSISTGPDDNVHRIFQSLNNTGLKLTQGDLLRNYIFMRLPNKSEYAYEHYWRPLQNILSNEEIEQLFWIDTARSHPETKLTDTYLVQQRELSQLQTEEDILSELNHLVASARLYDLILRPESERSEKVRKRLLRLNQWGMRVTHPIMLRLLEVRDQSKATDDELADALHVIESYVVRRFLSAIPTTGLNRSFRSLVGAVKAEEPINIEVQRWLSTNRKFIDDDSLRTAILHSAYYQVGRAAQRRTFLEWLEETFNSREPIDTSSLTIEHVMPQTLSPDWESQLREQDEDYAERYTATVHTLGNLTLTGYNAQLSNKSFSWKREEMSRSGLRLSQSITQHETWGPNEIEERGNMLADVIIQEWPGPDSQDRDTNISPTWRRLRAVLSILPYGSWTSYGDLAAAIGTAAQPTGNFLAANPVLNAYRVLRSSGEVSNSFRWLDEETTLTPAEALEQDGIHFDVRGRAAQEQRLRTDDLVSLLKRLESDDEDEISSGA</sequence>
<protein>
    <recommendedName>
        <fullName evidence="7">DUF262 domain-containing protein</fullName>
    </recommendedName>
</protein>
<keyword evidence="1" id="KW-0227">DNA damage</keyword>
<dbReference type="InterPro" id="IPR004919">
    <property type="entry name" value="GmrSD_N"/>
</dbReference>
<dbReference type="Pfam" id="PF01035">
    <property type="entry name" value="DNA_binding_1"/>
    <property type="match status" value="1"/>
</dbReference>
<dbReference type="InterPro" id="IPR036388">
    <property type="entry name" value="WH-like_DNA-bd_sf"/>
</dbReference>
<dbReference type="Gene3D" id="1.10.10.10">
    <property type="entry name" value="Winged helix-like DNA-binding domain superfamily/Winged helix DNA-binding domain"/>
    <property type="match status" value="1"/>
</dbReference>
<accession>A0A2Z2IXG6</accession>
<evidence type="ECO:0000259" key="3">
    <source>
        <dbReference type="Pfam" id="PF03235"/>
    </source>
</evidence>
<reference evidence="5 6" key="1">
    <citation type="submission" date="2017-05" db="EMBL/GenBank/DDBJ databases">
        <title>Complete genome sequence of Corynebacterium striatum KC-Na-1 isolated from Neophocaena asiaeorientalis in Korea.</title>
        <authorList>
            <person name="Kim J.H."/>
            <person name="Lee K."/>
        </authorList>
    </citation>
    <scope>NUCLEOTIDE SEQUENCE [LARGE SCALE GENOMIC DNA]</scope>
    <source>
        <strain evidence="5 6">KC-Na-01</strain>
    </source>
</reference>
<name>A0A2Z2IXG6_CORST</name>
<feature type="domain" description="GmrSD restriction endonucleases N-terminal" evidence="3">
    <location>
        <begin position="9"/>
        <end position="229"/>
    </location>
</feature>
<dbReference type="Pfam" id="PF03235">
    <property type="entry name" value="GmrSD_N"/>
    <property type="match status" value="1"/>
</dbReference>
<evidence type="ECO:0008006" key="7">
    <source>
        <dbReference type="Google" id="ProtNLM"/>
    </source>
</evidence>
<dbReference type="Pfam" id="PF07510">
    <property type="entry name" value="GmrSD_C"/>
    <property type="match status" value="1"/>
</dbReference>
<evidence type="ECO:0000259" key="2">
    <source>
        <dbReference type="Pfam" id="PF01035"/>
    </source>
</evidence>
<dbReference type="GO" id="GO:0003824">
    <property type="term" value="F:catalytic activity"/>
    <property type="evidence" value="ECO:0007669"/>
    <property type="project" value="InterPro"/>
</dbReference>
<organism evidence="5 6">
    <name type="scientific">Corynebacterium striatum</name>
    <dbReference type="NCBI Taxonomy" id="43770"/>
    <lineage>
        <taxon>Bacteria</taxon>
        <taxon>Bacillati</taxon>
        <taxon>Actinomycetota</taxon>
        <taxon>Actinomycetes</taxon>
        <taxon>Mycobacteriales</taxon>
        <taxon>Corynebacteriaceae</taxon>
        <taxon>Corynebacterium</taxon>
    </lineage>
</organism>
<dbReference type="PANTHER" id="PTHR35149:SF2">
    <property type="entry name" value="DUF262 DOMAIN-CONTAINING PROTEIN"/>
    <property type="match status" value="1"/>
</dbReference>
<dbReference type="PANTHER" id="PTHR35149">
    <property type="entry name" value="SLL5132 PROTEIN"/>
    <property type="match status" value="1"/>
</dbReference>
<dbReference type="GO" id="GO:0006281">
    <property type="term" value="P:DNA repair"/>
    <property type="evidence" value="ECO:0007669"/>
    <property type="project" value="InterPro"/>
</dbReference>
<dbReference type="EMBL" id="CP021252">
    <property type="protein sequence ID" value="ART21140.1"/>
    <property type="molecule type" value="Genomic_DNA"/>
</dbReference>
<gene>
    <name evidence="5" type="ORF">CBE89_06210</name>
</gene>
<dbReference type="RefSeq" id="WP_086891248.1">
    <property type="nucleotide sequence ID" value="NZ_CP021252.1"/>
</dbReference>
<proteinExistence type="predicted"/>
<dbReference type="KEGG" id="cstr:CBE89_06210"/>
<evidence type="ECO:0000313" key="5">
    <source>
        <dbReference type="EMBL" id="ART21140.1"/>
    </source>
</evidence>
<dbReference type="CDD" id="cd06445">
    <property type="entry name" value="ATase"/>
    <property type="match status" value="1"/>
</dbReference>
<dbReference type="AlphaFoldDB" id="A0A2Z2IXG6"/>
<evidence type="ECO:0000313" key="6">
    <source>
        <dbReference type="Proteomes" id="UP000250197"/>
    </source>
</evidence>
<feature type="domain" description="Methylated-DNA-[protein]-cysteine S-methyltransferase DNA binding" evidence="2">
    <location>
        <begin position="573"/>
        <end position="638"/>
    </location>
</feature>
<evidence type="ECO:0000259" key="4">
    <source>
        <dbReference type="Pfam" id="PF07510"/>
    </source>
</evidence>
<dbReference type="InterPro" id="IPR036217">
    <property type="entry name" value="MethylDNA_cys_MeTrfase_DNAb"/>
</dbReference>
<evidence type="ECO:0000256" key="1">
    <source>
        <dbReference type="ARBA" id="ARBA00022763"/>
    </source>
</evidence>
<dbReference type="SUPFAM" id="SSF46767">
    <property type="entry name" value="Methylated DNA-protein cysteine methyltransferase, C-terminal domain"/>
    <property type="match status" value="1"/>
</dbReference>
<dbReference type="Proteomes" id="UP000250197">
    <property type="component" value="Chromosome"/>
</dbReference>